<dbReference type="AlphaFoldDB" id="A0A1U7NN14"/>
<dbReference type="RefSeq" id="WP_076341330.1">
    <property type="nucleotide sequence ID" value="NZ_CAPDDE010000070.1"/>
</dbReference>
<name>A0A1U7NN14_9FIRM</name>
<sequence length="68" mass="7857">MLKLNEISKRITGLSVEEINSLPIEEKMNQKEGKNDRRDPFLALNRITTIQEVDQRLSQLIGNSYAKK</sequence>
<dbReference type="GeneID" id="78275461"/>
<keyword evidence="2" id="KW-1185">Reference proteome</keyword>
<reference evidence="1 2" key="1">
    <citation type="submission" date="2016-11" db="EMBL/GenBank/DDBJ databases">
        <title>Description of two novel members of the family Erysipelotrichaceae: Ileibacterium lipovorans gen. nov., sp. nov. and Dubosiella newyorkensis, gen. nov., sp. nov.</title>
        <authorList>
            <person name="Cox L.M."/>
            <person name="Sohn J."/>
            <person name="Tyrrell K.L."/>
            <person name="Citron D.M."/>
            <person name="Lawson P.A."/>
            <person name="Patel N.B."/>
            <person name="Iizumi T."/>
            <person name="Perez-Perez G.I."/>
            <person name="Goldstein E.J."/>
            <person name="Blaser M.J."/>
        </authorList>
    </citation>
    <scope>NUCLEOTIDE SEQUENCE [LARGE SCALE GENOMIC DNA]</scope>
    <source>
        <strain evidence="1 2">NYU-BL-A4</strain>
    </source>
</reference>
<accession>A0A1U7NN14</accession>
<organism evidence="1 2">
    <name type="scientific">Dubosiella newyorkensis</name>
    <dbReference type="NCBI Taxonomy" id="1862672"/>
    <lineage>
        <taxon>Bacteria</taxon>
        <taxon>Bacillati</taxon>
        <taxon>Bacillota</taxon>
        <taxon>Erysipelotrichia</taxon>
        <taxon>Erysipelotrichales</taxon>
        <taxon>Erysipelotrichaceae</taxon>
        <taxon>Dubosiella</taxon>
    </lineage>
</organism>
<proteinExistence type="predicted"/>
<dbReference type="Proteomes" id="UP000186705">
    <property type="component" value="Unassembled WGS sequence"/>
</dbReference>
<evidence type="ECO:0000313" key="2">
    <source>
        <dbReference type="Proteomes" id="UP000186705"/>
    </source>
</evidence>
<comment type="caution">
    <text evidence="1">The sequence shown here is derived from an EMBL/GenBank/DDBJ whole genome shotgun (WGS) entry which is preliminary data.</text>
</comment>
<evidence type="ECO:0000313" key="1">
    <source>
        <dbReference type="EMBL" id="OLU46681.1"/>
    </source>
</evidence>
<gene>
    <name evidence="1" type="ORF">BO225_05815</name>
</gene>
<dbReference type="STRING" id="1862672.BO225_05815"/>
<dbReference type="EMBL" id="MPKA01000062">
    <property type="protein sequence ID" value="OLU46681.1"/>
    <property type="molecule type" value="Genomic_DNA"/>
</dbReference>
<protein>
    <submittedName>
        <fullName evidence="1">Uncharacterized protein</fullName>
    </submittedName>
</protein>